<name>A0A650CT03_ACIAM</name>
<reference evidence="5 6" key="2">
    <citation type="submission" date="2019-10" db="EMBL/GenBank/DDBJ databases">
        <title>Genome Sequences from Six Type Strain Members of the Archaeal Family Sulfolobaceae: Acidianus ambivalens, Acidianus infernus, Metallosphaera prunae, Stygiolobus azoricus, Sulfolobus metallicus, and Sulfurisphaera ohwakuensis.</title>
        <authorList>
            <person name="Counts J.A."/>
            <person name="Kelly R.M."/>
        </authorList>
    </citation>
    <scope>NUCLEOTIDE SEQUENCE [LARGE SCALE GENOMIC DNA]</scope>
    <source>
        <strain evidence="5 6">LEI 10</strain>
    </source>
</reference>
<reference evidence="4 7" key="1">
    <citation type="submission" date="2019-10" db="EMBL/GenBank/DDBJ databases">
        <title>Comparative genomics of sulfur disproportionating microorganisms.</title>
        <authorList>
            <person name="Ward L.M."/>
            <person name="Bertran E."/>
            <person name="Johnston D."/>
        </authorList>
    </citation>
    <scope>NUCLEOTIDE SEQUENCE [LARGE SCALE GENOMIC DNA]</scope>
    <source>
        <strain evidence="4 7">DSM 3772</strain>
    </source>
</reference>
<proteinExistence type="predicted"/>
<dbReference type="InterPro" id="IPR051257">
    <property type="entry name" value="Diverse_CBS-Domain"/>
</dbReference>
<dbReference type="KEGG" id="aamb:D1866_00235"/>
<dbReference type="AlphaFoldDB" id="A0A650CT03"/>
<dbReference type="Pfam" id="PF00571">
    <property type="entry name" value="CBS"/>
    <property type="match status" value="2"/>
</dbReference>
<protein>
    <submittedName>
        <fullName evidence="5">CBS domain-containing protein</fullName>
    </submittedName>
</protein>
<dbReference type="EMBL" id="CP045482">
    <property type="protein sequence ID" value="QGR20617.1"/>
    <property type="molecule type" value="Genomic_DNA"/>
</dbReference>
<dbReference type="PROSITE" id="PS51371">
    <property type="entry name" value="CBS"/>
    <property type="match status" value="2"/>
</dbReference>
<feature type="domain" description="CBS" evidence="3">
    <location>
        <begin position="9"/>
        <end position="64"/>
    </location>
</feature>
<dbReference type="SMART" id="SM00116">
    <property type="entry name" value="CBS"/>
    <property type="match status" value="2"/>
</dbReference>
<evidence type="ECO:0000313" key="7">
    <source>
        <dbReference type="Proteomes" id="UP000474054"/>
    </source>
</evidence>
<evidence type="ECO:0000313" key="4">
    <source>
        <dbReference type="EMBL" id="MQL55062.1"/>
    </source>
</evidence>
<dbReference type="RefSeq" id="WP_152940535.1">
    <property type="nucleotide sequence ID" value="NZ_CP045482.1"/>
</dbReference>
<dbReference type="InterPro" id="IPR000644">
    <property type="entry name" value="CBS_dom"/>
</dbReference>
<accession>A0A650CT03</accession>
<organism evidence="5 6">
    <name type="scientific">Acidianus ambivalens</name>
    <name type="common">Desulfurolobus ambivalens</name>
    <dbReference type="NCBI Taxonomy" id="2283"/>
    <lineage>
        <taxon>Archaea</taxon>
        <taxon>Thermoproteota</taxon>
        <taxon>Thermoprotei</taxon>
        <taxon>Sulfolobales</taxon>
        <taxon>Sulfolobaceae</taxon>
        <taxon>Acidianus</taxon>
    </lineage>
</organism>
<feature type="domain" description="CBS" evidence="3">
    <location>
        <begin position="72"/>
        <end position="130"/>
    </location>
</feature>
<dbReference type="Gene3D" id="3.10.580.10">
    <property type="entry name" value="CBS-domain"/>
    <property type="match status" value="1"/>
</dbReference>
<dbReference type="PANTHER" id="PTHR43080">
    <property type="entry name" value="CBS DOMAIN-CONTAINING PROTEIN CBSX3, MITOCHONDRIAL"/>
    <property type="match status" value="1"/>
</dbReference>
<evidence type="ECO:0000313" key="5">
    <source>
        <dbReference type="EMBL" id="QGR20617.1"/>
    </source>
</evidence>
<keyword evidence="1 2" id="KW-0129">CBS domain</keyword>
<gene>
    <name evidence="5" type="ORF">D1866_00235</name>
    <name evidence="4" type="ORF">GFB69_04700</name>
</gene>
<sequence>MEEVVKEYMKSNVISVEKSLTLKEVTEIMTKNNVGSVIVVDHGKPIGIITEKDIVRALGSGKDLNTKAEEIMTASLITIREDAPITGALSLMRTNNIRHLPVVNEEGKLTGILSIRDVARALDDMYENYLD</sequence>
<evidence type="ECO:0000313" key="6">
    <source>
        <dbReference type="Proteomes" id="UP000426328"/>
    </source>
</evidence>
<dbReference type="EMBL" id="WHYS01000001">
    <property type="protein sequence ID" value="MQL55062.1"/>
    <property type="molecule type" value="Genomic_DNA"/>
</dbReference>
<evidence type="ECO:0000256" key="2">
    <source>
        <dbReference type="PROSITE-ProRule" id="PRU00703"/>
    </source>
</evidence>
<evidence type="ECO:0000259" key="3">
    <source>
        <dbReference type="PROSITE" id="PS51371"/>
    </source>
</evidence>
<dbReference type="InterPro" id="IPR046342">
    <property type="entry name" value="CBS_dom_sf"/>
</dbReference>
<dbReference type="PANTHER" id="PTHR43080:SF2">
    <property type="entry name" value="CBS DOMAIN-CONTAINING PROTEIN"/>
    <property type="match status" value="1"/>
</dbReference>
<evidence type="ECO:0000256" key="1">
    <source>
        <dbReference type="ARBA" id="ARBA00023122"/>
    </source>
</evidence>
<dbReference type="SUPFAM" id="SSF54631">
    <property type="entry name" value="CBS-domain pair"/>
    <property type="match status" value="1"/>
</dbReference>
<keyword evidence="6" id="KW-1185">Reference proteome</keyword>
<dbReference type="CDD" id="cd09836">
    <property type="entry name" value="CBS_pair_arch"/>
    <property type="match status" value="1"/>
</dbReference>
<dbReference type="Proteomes" id="UP000426328">
    <property type="component" value="Chromosome"/>
</dbReference>
<dbReference type="Proteomes" id="UP000474054">
    <property type="component" value="Unassembled WGS sequence"/>
</dbReference>
<dbReference type="GeneID" id="42778119"/>